<evidence type="ECO:0000259" key="2">
    <source>
        <dbReference type="SMART" id="SM00228"/>
    </source>
</evidence>
<feature type="domain" description="PDZ" evidence="2">
    <location>
        <begin position="42"/>
        <end position="124"/>
    </location>
</feature>
<dbReference type="AlphaFoldDB" id="A0A368NIN3"/>
<evidence type="ECO:0000313" key="4">
    <source>
        <dbReference type="Proteomes" id="UP000252558"/>
    </source>
</evidence>
<organism evidence="3 4">
    <name type="scientific">Corallincola holothuriorum</name>
    <dbReference type="NCBI Taxonomy" id="2282215"/>
    <lineage>
        <taxon>Bacteria</taxon>
        <taxon>Pseudomonadati</taxon>
        <taxon>Pseudomonadota</taxon>
        <taxon>Gammaproteobacteria</taxon>
        <taxon>Alteromonadales</taxon>
        <taxon>Psychromonadaceae</taxon>
        <taxon>Corallincola</taxon>
    </lineage>
</organism>
<sequence>MRPNVLNRYKIIAISLAVLGLLTHTSSSADSEVRKQEAAPYAFWGVILQGHYTEKFRQKYDFSFQGVLVNGVSHNSPAELSRIHPCDEITHINEQPFQDTDALIQFVHSLPEDEYFRVTLLRAGRQLTVDSFIRYFDPAKGDARRLEDNFRNSFGQDRCDLSQHRRLPIEFTAP</sequence>
<reference evidence="3 4" key="1">
    <citation type="submission" date="2018-07" db="EMBL/GenBank/DDBJ databases">
        <title>Corallincola holothuriorum sp. nov., a new facultative anaerobe isolated from sea cucumber Apostichopus japonicus.</title>
        <authorList>
            <person name="Xia H."/>
        </authorList>
    </citation>
    <scope>NUCLEOTIDE SEQUENCE [LARGE SCALE GENOMIC DNA]</scope>
    <source>
        <strain evidence="3 4">C4</strain>
    </source>
</reference>
<evidence type="ECO:0000256" key="1">
    <source>
        <dbReference type="SAM" id="SignalP"/>
    </source>
</evidence>
<gene>
    <name evidence="3" type="ORF">DU002_10110</name>
</gene>
<protein>
    <submittedName>
        <fullName evidence="3">PDZ domain-containing protein</fullName>
    </submittedName>
</protein>
<dbReference type="Proteomes" id="UP000252558">
    <property type="component" value="Unassembled WGS sequence"/>
</dbReference>
<keyword evidence="1" id="KW-0732">Signal</keyword>
<dbReference type="InterPro" id="IPR001478">
    <property type="entry name" value="PDZ"/>
</dbReference>
<comment type="caution">
    <text evidence="3">The sequence shown here is derived from an EMBL/GenBank/DDBJ whole genome shotgun (WGS) entry which is preliminary data.</text>
</comment>
<dbReference type="InterPro" id="IPR036034">
    <property type="entry name" value="PDZ_sf"/>
</dbReference>
<dbReference type="SUPFAM" id="SSF50156">
    <property type="entry name" value="PDZ domain-like"/>
    <property type="match status" value="1"/>
</dbReference>
<feature type="chain" id="PRO_5016719448" evidence="1">
    <location>
        <begin position="30"/>
        <end position="174"/>
    </location>
</feature>
<dbReference type="EMBL" id="QPID01000005">
    <property type="protein sequence ID" value="RCU49970.1"/>
    <property type="molecule type" value="Genomic_DNA"/>
</dbReference>
<evidence type="ECO:0000313" key="3">
    <source>
        <dbReference type="EMBL" id="RCU49970.1"/>
    </source>
</evidence>
<keyword evidence="4" id="KW-1185">Reference proteome</keyword>
<name>A0A368NIN3_9GAMM</name>
<accession>A0A368NIN3</accession>
<dbReference type="Pfam" id="PF13180">
    <property type="entry name" value="PDZ_2"/>
    <property type="match status" value="1"/>
</dbReference>
<dbReference type="Gene3D" id="2.30.42.10">
    <property type="match status" value="1"/>
</dbReference>
<dbReference type="SMART" id="SM00228">
    <property type="entry name" value="PDZ"/>
    <property type="match status" value="1"/>
</dbReference>
<feature type="signal peptide" evidence="1">
    <location>
        <begin position="1"/>
        <end position="29"/>
    </location>
</feature>
<proteinExistence type="predicted"/>